<comment type="caution">
    <text evidence="9">The sequence shown here is derived from an EMBL/GenBank/DDBJ whole genome shotgun (WGS) entry which is preliminary data.</text>
</comment>
<dbReference type="PROSITE" id="PS50928">
    <property type="entry name" value="ABC_TM1"/>
    <property type="match status" value="1"/>
</dbReference>
<keyword evidence="4 7" id="KW-0812">Transmembrane</keyword>
<gene>
    <name evidence="9" type="ORF">CD29_06495</name>
</gene>
<sequence length="285" mass="31264">MQISEIASSTTSSIKVRNGKIQIKTFNRSNFVLQLTLAFLIIFTVVAPFFLDYKSIDLQTAIFYTVDNLKMMFLQPALNQITIGTALIQILITLALAFLSTVIGAVISFFLAIACAKNLAPTWLSNTIITFNSFIRAVPTVLWVLIFAIVAGLGSVAAILGMTLHTIAYLSKAYSESFEEIDGGMIEALRATGAKWWHIIVHVVLPQTSSYMISWTFLRFETNYGVAIAMGAAAAAGGIGFELFMSSSFYYDLHEVGAITYFALIIALILEVISVQIKNRLIGSR</sequence>
<evidence type="ECO:0000256" key="6">
    <source>
        <dbReference type="ARBA" id="ARBA00023136"/>
    </source>
</evidence>
<dbReference type="PANTHER" id="PTHR30043">
    <property type="entry name" value="PHOSPHONATES TRANSPORT SYSTEM PERMEASE PROTEIN"/>
    <property type="match status" value="1"/>
</dbReference>
<comment type="similarity">
    <text evidence="7">Belongs to the binding-protein-dependent transport system permease family.</text>
</comment>
<proteinExistence type="inferred from homology"/>
<keyword evidence="5 7" id="KW-1133">Transmembrane helix</keyword>
<dbReference type="GO" id="GO:0055085">
    <property type="term" value="P:transmembrane transport"/>
    <property type="evidence" value="ECO:0007669"/>
    <property type="project" value="InterPro"/>
</dbReference>
<dbReference type="RefSeq" id="WP_036184297.1">
    <property type="nucleotide sequence ID" value="NZ_AVDA01000006.1"/>
</dbReference>
<keyword evidence="2 7" id="KW-0813">Transport</keyword>
<evidence type="ECO:0000256" key="3">
    <source>
        <dbReference type="ARBA" id="ARBA00022475"/>
    </source>
</evidence>
<feature type="transmembrane region" description="Helical" evidence="7">
    <location>
        <begin position="72"/>
        <end position="92"/>
    </location>
</feature>
<dbReference type="eggNOG" id="COG3639">
    <property type="taxonomic scope" value="Bacteria"/>
</dbReference>
<dbReference type="OrthoDB" id="8557224at2"/>
<comment type="subcellular location">
    <subcellularLocation>
        <location evidence="1 7">Cell membrane</location>
        <topology evidence="1 7">Multi-pass membrane protein</topology>
    </subcellularLocation>
</comment>
<feature type="transmembrane region" description="Helical" evidence="7">
    <location>
        <begin position="98"/>
        <end position="120"/>
    </location>
</feature>
<feature type="domain" description="ABC transmembrane type-1" evidence="8">
    <location>
        <begin position="90"/>
        <end position="274"/>
    </location>
</feature>
<evidence type="ECO:0000256" key="1">
    <source>
        <dbReference type="ARBA" id="ARBA00004651"/>
    </source>
</evidence>
<evidence type="ECO:0000256" key="5">
    <source>
        <dbReference type="ARBA" id="ARBA00022989"/>
    </source>
</evidence>
<dbReference type="Gene3D" id="1.10.3720.10">
    <property type="entry name" value="MetI-like"/>
    <property type="match status" value="1"/>
</dbReference>
<accession>A0A0A3I772</accession>
<dbReference type="Proteomes" id="UP000030416">
    <property type="component" value="Unassembled WGS sequence"/>
</dbReference>
<dbReference type="InterPro" id="IPR035906">
    <property type="entry name" value="MetI-like_sf"/>
</dbReference>
<dbReference type="PANTHER" id="PTHR30043:SF1">
    <property type="entry name" value="ABC TRANSPORT SYSTEM PERMEASE PROTEIN P69"/>
    <property type="match status" value="1"/>
</dbReference>
<keyword evidence="6 7" id="KW-0472">Membrane</keyword>
<feature type="transmembrane region" description="Helical" evidence="7">
    <location>
        <begin position="31"/>
        <end position="51"/>
    </location>
</feature>
<dbReference type="CDD" id="cd06261">
    <property type="entry name" value="TM_PBP2"/>
    <property type="match status" value="1"/>
</dbReference>
<dbReference type="GO" id="GO:0005886">
    <property type="term" value="C:plasma membrane"/>
    <property type="evidence" value="ECO:0007669"/>
    <property type="project" value="UniProtKB-SubCell"/>
</dbReference>
<evidence type="ECO:0000313" key="9">
    <source>
        <dbReference type="EMBL" id="KGR79340.1"/>
    </source>
</evidence>
<protein>
    <submittedName>
        <fullName evidence="9">Phosphonate ABC transporter permease</fullName>
    </submittedName>
</protein>
<dbReference type="AlphaFoldDB" id="A0A0A3I772"/>
<feature type="transmembrane region" description="Helical" evidence="7">
    <location>
        <begin position="141"/>
        <end position="168"/>
    </location>
</feature>
<dbReference type="InterPro" id="IPR000515">
    <property type="entry name" value="MetI-like"/>
</dbReference>
<feature type="transmembrane region" description="Helical" evidence="7">
    <location>
        <begin position="225"/>
        <end position="246"/>
    </location>
</feature>
<evidence type="ECO:0000256" key="4">
    <source>
        <dbReference type="ARBA" id="ARBA00022692"/>
    </source>
</evidence>
<evidence type="ECO:0000259" key="8">
    <source>
        <dbReference type="PROSITE" id="PS50928"/>
    </source>
</evidence>
<dbReference type="SUPFAM" id="SSF161098">
    <property type="entry name" value="MetI-like"/>
    <property type="match status" value="1"/>
</dbReference>
<keyword evidence="10" id="KW-1185">Reference proteome</keyword>
<feature type="transmembrane region" description="Helical" evidence="7">
    <location>
        <begin position="258"/>
        <end position="277"/>
    </location>
</feature>
<evidence type="ECO:0000256" key="2">
    <source>
        <dbReference type="ARBA" id="ARBA00022448"/>
    </source>
</evidence>
<dbReference type="Pfam" id="PF00528">
    <property type="entry name" value="BPD_transp_1"/>
    <property type="match status" value="1"/>
</dbReference>
<evidence type="ECO:0000313" key="10">
    <source>
        <dbReference type="Proteomes" id="UP000030416"/>
    </source>
</evidence>
<dbReference type="EMBL" id="JPVN01000006">
    <property type="protein sequence ID" value="KGR79340.1"/>
    <property type="molecule type" value="Genomic_DNA"/>
</dbReference>
<evidence type="ECO:0000256" key="7">
    <source>
        <dbReference type="RuleBase" id="RU363032"/>
    </source>
</evidence>
<reference evidence="9 10" key="1">
    <citation type="submission" date="2014-02" db="EMBL/GenBank/DDBJ databases">
        <title>Draft genome sequence of Lysinibacillus manganicus DSM 26584T.</title>
        <authorList>
            <person name="Zhang F."/>
            <person name="Wang G."/>
            <person name="Zhang L."/>
        </authorList>
    </citation>
    <scope>NUCLEOTIDE SEQUENCE [LARGE SCALE GENOMIC DNA]</scope>
    <source>
        <strain evidence="9 10">DSM 26584</strain>
    </source>
</reference>
<organism evidence="9 10">
    <name type="scientific">Ureibacillus manganicus DSM 26584</name>
    <dbReference type="NCBI Taxonomy" id="1384049"/>
    <lineage>
        <taxon>Bacteria</taxon>
        <taxon>Bacillati</taxon>
        <taxon>Bacillota</taxon>
        <taxon>Bacilli</taxon>
        <taxon>Bacillales</taxon>
        <taxon>Caryophanaceae</taxon>
        <taxon>Ureibacillus</taxon>
    </lineage>
</organism>
<name>A0A0A3I772_9BACL</name>
<keyword evidence="3" id="KW-1003">Cell membrane</keyword>
<dbReference type="STRING" id="1384049.CD29_06495"/>